<dbReference type="Pfam" id="PF20516">
    <property type="entry name" value="PDDEXK_12"/>
    <property type="match status" value="1"/>
</dbReference>
<dbReference type="AlphaFoldDB" id="A0A9P8VQ12"/>
<evidence type="ECO:0000313" key="2">
    <source>
        <dbReference type="EMBL" id="KAH6870890.1"/>
    </source>
</evidence>
<protein>
    <recommendedName>
        <fullName evidence="1">PD-(D/E)XK nuclease-like domain-containing protein</fullName>
    </recommendedName>
</protein>
<dbReference type="OrthoDB" id="5244165at2759"/>
<proteinExistence type="predicted"/>
<dbReference type="InterPro" id="IPR046797">
    <property type="entry name" value="PDDEXK_12"/>
</dbReference>
<evidence type="ECO:0000259" key="1">
    <source>
        <dbReference type="Pfam" id="PF20516"/>
    </source>
</evidence>
<reference evidence="2 3" key="1">
    <citation type="journal article" date="2021" name="Nat. Commun.">
        <title>Genetic determinants of endophytism in the Arabidopsis root mycobiome.</title>
        <authorList>
            <person name="Mesny F."/>
            <person name="Miyauchi S."/>
            <person name="Thiergart T."/>
            <person name="Pickel B."/>
            <person name="Atanasova L."/>
            <person name="Karlsson M."/>
            <person name="Huettel B."/>
            <person name="Barry K.W."/>
            <person name="Haridas S."/>
            <person name="Chen C."/>
            <person name="Bauer D."/>
            <person name="Andreopoulos W."/>
            <person name="Pangilinan J."/>
            <person name="LaButti K."/>
            <person name="Riley R."/>
            <person name="Lipzen A."/>
            <person name="Clum A."/>
            <person name="Drula E."/>
            <person name="Henrissat B."/>
            <person name="Kohler A."/>
            <person name="Grigoriev I.V."/>
            <person name="Martin F.M."/>
            <person name="Hacquard S."/>
        </authorList>
    </citation>
    <scope>NUCLEOTIDE SEQUENCE [LARGE SCALE GENOMIC DNA]</scope>
    <source>
        <strain evidence="2 3">MPI-CAGE-CH-0241</strain>
    </source>
</reference>
<name>A0A9P8VQ12_9HYPO</name>
<keyword evidence="3" id="KW-1185">Reference proteome</keyword>
<evidence type="ECO:0000313" key="3">
    <source>
        <dbReference type="Proteomes" id="UP000777438"/>
    </source>
</evidence>
<comment type="caution">
    <text evidence="2">The sequence shown here is derived from an EMBL/GenBank/DDBJ whole genome shotgun (WGS) entry which is preliminary data.</text>
</comment>
<sequence>RFRPIAVSIETKTPDGSSQEAKSQLSVWTAAYIARLRELAGTSEKASGLGITLPIILVRGGQWELLFATDRADRIDLFPVATIGDTKSIVECYKVVALLRWLAVWSVTTFQRWMKDNAMSIQQ</sequence>
<accession>A0A9P8VQ12</accession>
<dbReference type="Proteomes" id="UP000777438">
    <property type="component" value="Unassembled WGS sequence"/>
</dbReference>
<gene>
    <name evidence="2" type="ORF">B0T10DRAFT_417940</name>
</gene>
<feature type="domain" description="PD-(D/E)XK nuclease-like" evidence="1">
    <location>
        <begin position="1"/>
        <end position="110"/>
    </location>
</feature>
<dbReference type="EMBL" id="JAGPYM010000063">
    <property type="protein sequence ID" value="KAH6870890.1"/>
    <property type="molecule type" value="Genomic_DNA"/>
</dbReference>
<organism evidence="2 3">
    <name type="scientific">Thelonectria olida</name>
    <dbReference type="NCBI Taxonomy" id="1576542"/>
    <lineage>
        <taxon>Eukaryota</taxon>
        <taxon>Fungi</taxon>
        <taxon>Dikarya</taxon>
        <taxon>Ascomycota</taxon>
        <taxon>Pezizomycotina</taxon>
        <taxon>Sordariomycetes</taxon>
        <taxon>Hypocreomycetidae</taxon>
        <taxon>Hypocreales</taxon>
        <taxon>Nectriaceae</taxon>
        <taxon>Thelonectria</taxon>
    </lineage>
</organism>
<feature type="non-terminal residue" evidence="2">
    <location>
        <position position="1"/>
    </location>
</feature>